<protein>
    <submittedName>
        <fullName evidence="1">Uncharacterized protein</fullName>
    </submittedName>
</protein>
<dbReference type="EMBL" id="VUJX02000019">
    <property type="protein sequence ID" value="KAL0929297.1"/>
    <property type="molecule type" value="Genomic_DNA"/>
</dbReference>
<comment type="caution">
    <text evidence="1">The sequence shown here is derived from an EMBL/GenBank/DDBJ whole genome shotgun (WGS) entry which is preliminary data.</text>
</comment>
<keyword evidence="2" id="KW-1185">Reference proteome</keyword>
<proteinExistence type="predicted"/>
<evidence type="ECO:0000313" key="2">
    <source>
        <dbReference type="Proteomes" id="UP000805649"/>
    </source>
</evidence>
<name>A0ACC3YBW8_COLTU</name>
<evidence type="ECO:0000313" key="1">
    <source>
        <dbReference type="EMBL" id="KAL0929297.1"/>
    </source>
</evidence>
<organism evidence="1 2">
    <name type="scientific">Colletotrichum truncatum</name>
    <name type="common">Anthracnose fungus</name>
    <name type="synonym">Colletotrichum capsici</name>
    <dbReference type="NCBI Taxonomy" id="5467"/>
    <lineage>
        <taxon>Eukaryota</taxon>
        <taxon>Fungi</taxon>
        <taxon>Dikarya</taxon>
        <taxon>Ascomycota</taxon>
        <taxon>Pezizomycotina</taxon>
        <taxon>Sordariomycetes</taxon>
        <taxon>Hypocreomycetidae</taxon>
        <taxon>Glomerellales</taxon>
        <taxon>Glomerellaceae</taxon>
        <taxon>Colletotrichum</taxon>
        <taxon>Colletotrichum truncatum species complex</taxon>
    </lineage>
</organism>
<gene>
    <name evidence="1" type="ORF">CTRU02_215750</name>
</gene>
<dbReference type="Proteomes" id="UP000805649">
    <property type="component" value="Unassembled WGS sequence"/>
</dbReference>
<sequence>MASKTITDRSAAARQVYRFRAHLLENDAQSKKLAVIDDVDPGHEYLKALGWDEVPDGKVEEGWRKTWDDHKDGVGNFGTWMNVHFKRWREQWVKLDEEAARRTEAQSASDAEVPQLDADPVLGQEFPTLAAAAVDIEQQTSPPAAEVAAEQIVAQGLSHGQDGAETRSVDRLGQAFLTRRIRSLEFAFHVLDVLFECRQLGTNVGLCLRVSLQLDWHASQPFCISTLRFECGLLIPHRLLHGTELAQNAVHVRHRLQRPIQSYLPFCGFRGLVGSESLYKSPKTCAHFVRICHFERDGHCGTADTSQAFDALKSPSDWRVYIECVFSLVTKMQTVEVGTVNDLQNNRQSLCLVRFGRVGCF</sequence>
<accession>A0ACC3YBW8</accession>
<reference evidence="1 2" key="1">
    <citation type="journal article" date="2020" name="Phytopathology">
        <title>Genome Sequence Resources of Colletotrichum truncatum, C. plurivorum, C. musicola, and C. sojae: Four Species Pathogenic to Soybean (Glycine max).</title>
        <authorList>
            <person name="Rogerio F."/>
            <person name="Boufleur T.R."/>
            <person name="Ciampi-Guillardi M."/>
            <person name="Sukno S.A."/>
            <person name="Thon M.R."/>
            <person name="Massola Junior N.S."/>
            <person name="Baroncelli R."/>
        </authorList>
    </citation>
    <scope>NUCLEOTIDE SEQUENCE [LARGE SCALE GENOMIC DNA]</scope>
    <source>
        <strain evidence="1 2">CMES1059</strain>
    </source>
</reference>